<dbReference type="Proteomes" id="UP001459277">
    <property type="component" value="Unassembled WGS sequence"/>
</dbReference>
<feature type="region of interest" description="Disordered" evidence="1">
    <location>
        <begin position="221"/>
        <end position="241"/>
    </location>
</feature>
<dbReference type="InterPro" id="IPR045026">
    <property type="entry name" value="LIMYB"/>
</dbReference>
<evidence type="ECO:0008006" key="6">
    <source>
        <dbReference type="Google" id="ProtNLM"/>
    </source>
</evidence>
<dbReference type="InterPro" id="IPR024752">
    <property type="entry name" value="Myb/SANT-like_dom"/>
</dbReference>
<feature type="compositionally biased region" description="Basic residues" evidence="1">
    <location>
        <begin position="222"/>
        <end position="232"/>
    </location>
</feature>
<feature type="region of interest" description="Disordered" evidence="1">
    <location>
        <begin position="180"/>
        <end position="203"/>
    </location>
</feature>
<keyword evidence="5" id="KW-1185">Reference proteome</keyword>
<feature type="compositionally biased region" description="Polar residues" evidence="1">
    <location>
        <begin position="182"/>
        <end position="199"/>
    </location>
</feature>
<feature type="domain" description="Myb/SANT-like" evidence="2">
    <location>
        <begin position="22"/>
        <end position="70"/>
    </location>
</feature>
<feature type="domain" description="DUF8040" evidence="3">
    <location>
        <begin position="346"/>
        <end position="390"/>
    </location>
</feature>
<accession>A0AAW2CGG5</accession>
<dbReference type="PANTHER" id="PTHR47584:SF14">
    <property type="entry name" value="L10-INTERACTING MYB DOMAIN-CONTAINING PROTEIN-LIKE"/>
    <property type="match status" value="1"/>
</dbReference>
<evidence type="ECO:0000313" key="4">
    <source>
        <dbReference type="EMBL" id="KAK9997236.1"/>
    </source>
</evidence>
<evidence type="ECO:0000313" key="5">
    <source>
        <dbReference type="Proteomes" id="UP001459277"/>
    </source>
</evidence>
<dbReference type="EMBL" id="JAZDWU010000007">
    <property type="protein sequence ID" value="KAK9997236.1"/>
    <property type="molecule type" value="Genomic_DNA"/>
</dbReference>
<evidence type="ECO:0000259" key="2">
    <source>
        <dbReference type="Pfam" id="PF12776"/>
    </source>
</evidence>
<dbReference type="Pfam" id="PF12776">
    <property type="entry name" value="Myb_DNA-bind_3"/>
    <property type="match status" value="1"/>
</dbReference>
<reference evidence="4 5" key="1">
    <citation type="submission" date="2024-01" db="EMBL/GenBank/DDBJ databases">
        <title>A telomere-to-telomere, gap-free genome of sweet tea (Lithocarpus litseifolius).</title>
        <authorList>
            <person name="Zhou J."/>
        </authorList>
    </citation>
    <scope>NUCLEOTIDE SEQUENCE [LARGE SCALE GENOMIC DNA]</scope>
    <source>
        <strain evidence="4">Zhou-2022a</strain>
        <tissue evidence="4">Leaf</tissue>
    </source>
</reference>
<dbReference type="PANTHER" id="PTHR47584">
    <property type="match status" value="1"/>
</dbReference>
<protein>
    <recommendedName>
        <fullName evidence="6">Myb/SANT-like domain-containing protein</fullName>
    </recommendedName>
</protein>
<gene>
    <name evidence="4" type="ORF">SO802_021922</name>
</gene>
<evidence type="ECO:0000259" key="3">
    <source>
        <dbReference type="Pfam" id="PF26138"/>
    </source>
</evidence>
<comment type="caution">
    <text evidence="4">The sequence shown here is derived from an EMBL/GenBank/DDBJ whole genome shotgun (WGS) entry which is preliminary data.</text>
</comment>
<proteinExistence type="predicted"/>
<dbReference type="Pfam" id="PF26138">
    <property type="entry name" value="DUF8040"/>
    <property type="match status" value="1"/>
</dbReference>
<sequence>MYHFTTTCLMADPSDAEDMRLWPAPIEKQFIDILLEEEAKGNIPNGQFKKNIWPFVTDEFNRRTGKRYSHTFAQLIGRTGMGWDPVTNTVTGSDAVWAHTASLNSRCKEFRNKGLEHHELLGQLFHTGTATGFLQISSAQPAPNSDEEQELDVAVLAQGLHVSVEPDSADDVGKLPPLDMGQCSNPKGKQLAHSDTSTGKKGKVRSLDRATYAIMEFMEMSRKRRSDKKSKSQKTVESTSMHDPFSMAKAVDIVNSIPDVDDYTLFKVLEKFHEPESGVAFITLNPERRWGWMEQVTSASSAEHKKYLSSYKSFCFCDVEHEIMTIYVAIVADYIQTHYKMTPMCTRALFGKSYVQETLDEHPQTCYNTFRMAKPVFLHLCNELKRLHLLE</sequence>
<dbReference type="InterPro" id="IPR058353">
    <property type="entry name" value="DUF8040"/>
</dbReference>
<organism evidence="4 5">
    <name type="scientific">Lithocarpus litseifolius</name>
    <dbReference type="NCBI Taxonomy" id="425828"/>
    <lineage>
        <taxon>Eukaryota</taxon>
        <taxon>Viridiplantae</taxon>
        <taxon>Streptophyta</taxon>
        <taxon>Embryophyta</taxon>
        <taxon>Tracheophyta</taxon>
        <taxon>Spermatophyta</taxon>
        <taxon>Magnoliopsida</taxon>
        <taxon>eudicotyledons</taxon>
        <taxon>Gunneridae</taxon>
        <taxon>Pentapetalae</taxon>
        <taxon>rosids</taxon>
        <taxon>fabids</taxon>
        <taxon>Fagales</taxon>
        <taxon>Fagaceae</taxon>
        <taxon>Lithocarpus</taxon>
    </lineage>
</organism>
<name>A0AAW2CGG5_9ROSI</name>
<dbReference type="AlphaFoldDB" id="A0AAW2CGG5"/>
<evidence type="ECO:0000256" key="1">
    <source>
        <dbReference type="SAM" id="MobiDB-lite"/>
    </source>
</evidence>